<reference evidence="3 4" key="1">
    <citation type="submission" date="2018-06" db="EMBL/GenBank/DDBJ databases">
        <authorList>
            <consortium name="Pathogen Informatics"/>
            <person name="Doyle S."/>
        </authorList>
    </citation>
    <scope>NUCLEOTIDE SEQUENCE [LARGE SCALE GENOMIC DNA]</scope>
    <source>
        <strain evidence="4">NCTC 11297</strain>
    </source>
</reference>
<keyword evidence="2" id="KW-0472">Membrane</keyword>
<dbReference type="GeneID" id="300134246"/>
<evidence type="ECO:0000256" key="1">
    <source>
        <dbReference type="SAM" id="Coils"/>
    </source>
</evidence>
<dbReference type="Proteomes" id="UP000255098">
    <property type="component" value="Unassembled WGS sequence"/>
</dbReference>
<name>A0A379ATH8_AVIAV</name>
<dbReference type="EMBL" id="UGSP01000001">
    <property type="protein sequence ID" value="SUB24986.1"/>
    <property type="molecule type" value="Genomic_DNA"/>
</dbReference>
<keyword evidence="1" id="KW-0175">Coiled coil</keyword>
<dbReference type="AlphaFoldDB" id="A0A379ATH8"/>
<feature type="coiled-coil region" evidence="1">
    <location>
        <begin position="49"/>
        <end position="76"/>
    </location>
</feature>
<organism evidence="3 4">
    <name type="scientific">Avibacterium avium</name>
    <name type="common">Pasteurella avium</name>
    <dbReference type="NCBI Taxonomy" id="751"/>
    <lineage>
        <taxon>Bacteria</taxon>
        <taxon>Pseudomonadati</taxon>
        <taxon>Pseudomonadota</taxon>
        <taxon>Gammaproteobacteria</taxon>
        <taxon>Pasteurellales</taxon>
        <taxon>Pasteurellaceae</taxon>
        <taxon>Avibacterium</taxon>
    </lineage>
</organism>
<evidence type="ECO:0000313" key="4">
    <source>
        <dbReference type="Proteomes" id="UP000255098"/>
    </source>
</evidence>
<feature type="transmembrane region" description="Helical" evidence="2">
    <location>
        <begin position="20"/>
        <end position="42"/>
    </location>
</feature>
<gene>
    <name evidence="3" type="ORF">NCTC11297_02062</name>
</gene>
<protein>
    <recommendedName>
        <fullName evidence="5">Protein ComB</fullName>
    </recommendedName>
</protein>
<keyword evidence="2" id="KW-0812">Transmembrane</keyword>
<keyword evidence="2" id="KW-1133">Transmembrane helix</keyword>
<evidence type="ECO:0000256" key="2">
    <source>
        <dbReference type="SAM" id="Phobius"/>
    </source>
</evidence>
<evidence type="ECO:0000313" key="3">
    <source>
        <dbReference type="EMBL" id="SUB24986.1"/>
    </source>
</evidence>
<proteinExistence type="predicted"/>
<evidence type="ECO:0008006" key="5">
    <source>
        <dbReference type="Google" id="ProtNLM"/>
    </source>
</evidence>
<dbReference type="RefSeq" id="WP_115250085.1">
    <property type="nucleotide sequence ID" value="NZ_UGSP01000001.1"/>
</dbReference>
<sequence>MSINLLPWRIVLFQQKRKQFLIFLSIAFIISLLLSVMLNQWIGSEKLIIVEQKVQLQKQEKDYAQLVQKLVALRAKYQPKEIGQGASYSQVIGLMQWLSNLPFEEGELSELSLSSQHLHLKGRSKNQKEFDDIKNFIQQAEIFSQQELVNLQLNHSAFWFEFGLQLREKND</sequence>
<keyword evidence="4" id="KW-1185">Reference proteome</keyword>
<accession>A0A379ATH8</accession>